<keyword evidence="4" id="KW-1185">Reference proteome</keyword>
<protein>
    <submittedName>
        <fullName evidence="3">Uncharacterized protein</fullName>
    </submittedName>
</protein>
<comment type="caution">
    <text evidence="3">The sequence shown here is derived from an EMBL/GenBank/DDBJ whole genome shotgun (WGS) entry which is preliminary data.</text>
</comment>
<feature type="compositionally biased region" description="Basic and acidic residues" evidence="2">
    <location>
        <begin position="30"/>
        <end position="42"/>
    </location>
</feature>
<organism evidence="3 4">
    <name type="scientific">Triparma laevis f. longispina</name>
    <dbReference type="NCBI Taxonomy" id="1714387"/>
    <lineage>
        <taxon>Eukaryota</taxon>
        <taxon>Sar</taxon>
        <taxon>Stramenopiles</taxon>
        <taxon>Ochrophyta</taxon>
        <taxon>Bolidophyceae</taxon>
        <taxon>Parmales</taxon>
        <taxon>Triparmaceae</taxon>
        <taxon>Triparma</taxon>
    </lineage>
</organism>
<keyword evidence="1" id="KW-0175">Coiled coil</keyword>
<dbReference type="OrthoDB" id="10462111at2759"/>
<sequence length="902" mass="101847">MNVPSEVLTDGDTNSNVVVEKLMAKETECELKGGEQHAKDHQSLSGPIQASQHPPQPLYLKQATVHAQQAQGYPSQQAQLLQQQHAAAYTAAAQQQQQYAHLASAQAQQQHYAQFAAQAQRGQVGMVGMGVGAAQGMAQQQWQQWQQWQGQLQHLQQSQLLQRRINTQINHNLVAGASSTVEDEKTRIRNEMEKVRRETEILQQQFQAQFQQQFLVSSTAAPPTAVDELLMRAVGENPHGGLKRKANDIEVLDQDFSDTPSLKTTQSSSSTSTDVSFSHPPRVTDETNPATLTAVQALTNAAMNPGNIVMGNAALNQIARAAQASRVQDYVWTPAGLQLNPFLQANPLGQARPSIVQPHVVPLPPEPPKPKPHQLYTGPWPTYGEYVKIFYKDDADSTGEWFYGRSTEVGKADGVVMVLFDNGEFYEEDFPGENQEDFKILTEEVYVKEKSERGPEAVAAEIARKKNWQKPYGPYEWADYNNAVLVRNSSYARAKMEYNLGDQHDIVELEMSNIFDPKYWKVTAYRNKRKQGLWTVFKFFVREQWHKPLGLRTALKVRRDIISGVYQPAASRVDSAIDEEYKNAVLARDKAYNEIRKAHGVGDTHIGIEITIPEYFDPKVWRITGYRPKGKACMFHYYVREGQHKGKPMGLKQALEVRKSISDGNNVKTRKKKPLDPEYEKAVLARDKAYIQARKEMELKDKHGTIMVKIPDEFNSDIWEVQCSKSKGERGSKGGRQCLTYRYYVKGWGDKCMGLRNALKVRKKLSEDLSEEDHADLKARVIAGLPRADLTIYENEEMEKDPKSAASQRLEAERIRGINHLGKQDEIVKEEGEDGAEEDVDEVIMEESGEEEESEKEGLKVVTEVVTETATTTTETFFTAKDKEEEEDDCASIEELIIEREM</sequence>
<dbReference type="EMBL" id="BRXW01000654">
    <property type="protein sequence ID" value="GMH72404.1"/>
    <property type="molecule type" value="Genomic_DNA"/>
</dbReference>
<evidence type="ECO:0000313" key="3">
    <source>
        <dbReference type="EMBL" id="GMH72404.1"/>
    </source>
</evidence>
<evidence type="ECO:0000256" key="2">
    <source>
        <dbReference type="SAM" id="MobiDB-lite"/>
    </source>
</evidence>
<proteinExistence type="predicted"/>
<name>A0A9W7AIH5_9STRA</name>
<feature type="compositionally biased region" description="Low complexity" evidence="2">
    <location>
        <begin position="259"/>
        <end position="278"/>
    </location>
</feature>
<dbReference type="Proteomes" id="UP001165122">
    <property type="component" value="Unassembled WGS sequence"/>
</dbReference>
<dbReference type="AlphaFoldDB" id="A0A9W7AIH5"/>
<evidence type="ECO:0000313" key="4">
    <source>
        <dbReference type="Proteomes" id="UP001165122"/>
    </source>
</evidence>
<gene>
    <name evidence="3" type="ORF">TrLO_g1677</name>
</gene>
<feature type="region of interest" description="Disordered" evidence="2">
    <location>
        <begin position="258"/>
        <end position="287"/>
    </location>
</feature>
<evidence type="ECO:0000256" key="1">
    <source>
        <dbReference type="SAM" id="Coils"/>
    </source>
</evidence>
<feature type="coiled-coil region" evidence="1">
    <location>
        <begin position="178"/>
        <end position="205"/>
    </location>
</feature>
<feature type="compositionally biased region" description="Polar residues" evidence="2">
    <location>
        <begin position="43"/>
        <end position="53"/>
    </location>
</feature>
<accession>A0A9W7AIH5</accession>
<reference evidence="4" key="1">
    <citation type="journal article" date="2023" name="Commun. Biol.">
        <title>Genome analysis of Parmales, the sister group of diatoms, reveals the evolutionary specialization of diatoms from phago-mixotrophs to photoautotrophs.</title>
        <authorList>
            <person name="Ban H."/>
            <person name="Sato S."/>
            <person name="Yoshikawa S."/>
            <person name="Yamada K."/>
            <person name="Nakamura Y."/>
            <person name="Ichinomiya M."/>
            <person name="Sato N."/>
            <person name="Blanc-Mathieu R."/>
            <person name="Endo H."/>
            <person name="Kuwata A."/>
            <person name="Ogata H."/>
        </authorList>
    </citation>
    <scope>NUCLEOTIDE SEQUENCE [LARGE SCALE GENOMIC DNA]</scope>
    <source>
        <strain evidence="4">NIES 3700</strain>
    </source>
</reference>
<feature type="region of interest" description="Disordered" evidence="2">
    <location>
        <begin position="30"/>
        <end position="54"/>
    </location>
</feature>